<dbReference type="Pfam" id="PF11185">
    <property type="entry name" value="DUF2971"/>
    <property type="match status" value="1"/>
</dbReference>
<name>A0ABT6Y471_9BACT</name>
<evidence type="ECO:0000313" key="1">
    <source>
        <dbReference type="EMBL" id="MDI9858367.1"/>
    </source>
</evidence>
<dbReference type="EMBL" id="JASHIF010000002">
    <property type="protein sequence ID" value="MDI9858367.1"/>
    <property type="molecule type" value="Genomic_DNA"/>
</dbReference>
<evidence type="ECO:0000313" key="2">
    <source>
        <dbReference type="Proteomes" id="UP001236507"/>
    </source>
</evidence>
<dbReference type="Proteomes" id="UP001236507">
    <property type="component" value="Unassembled WGS sequence"/>
</dbReference>
<proteinExistence type="predicted"/>
<accession>A0ABT6Y471</accession>
<organism evidence="1 2">
    <name type="scientific">Flectobacillus roseus</name>
    <dbReference type="NCBI Taxonomy" id="502259"/>
    <lineage>
        <taxon>Bacteria</taxon>
        <taxon>Pseudomonadati</taxon>
        <taxon>Bacteroidota</taxon>
        <taxon>Cytophagia</taxon>
        <taxon>Cytophagales</taxon>
        <taxon>Flectobacillaceae</taxon>
        <taxon>Flectobacillus</taxon>
    </lineage>
</organism>
<gene>
    <name evidence="1" type="ORF">QM524_03985</name>
</gene>
<reference evidence="1 2" key="1">
    <citation type="submission" date="2023-05" db="EMBL/GenBank/DDBJ databases">
        <title>Novel species of genus Flectobacillus isolated from stream in China.</title>
        <authorList>
            <person name="Lu H."/>
        </authorList>
    </citation>
    <scope>NUCLEOTIDE SEQUENCE [LARGE SCALE GENOMIC DNA]</scope>
    <source>
        <strain evidence="1 2">KCTC 42575</strain>
    </source>
</reference>
<dbReference type="RefSeq" id="WP_283343601.1">
    <property type="nucleotide sequence ID" value="NZ_JASHIF010000002.1"/>
</dbReference>
<comment type="caution">
    <text evidence="1">The sequence shown here is derived from an EMBL/GenBank/DDBJ whole genome shotgun (WGS) entry which is preliminary data.</text>
</comment>
<sequence>MILYKHLSVNDNTTNSLEENYIWFSSREVFNDPYDCKVRLAPITDSEIQHFVELKPTLKSLDFKELSKAIENGKIEFMDNYTSCMGVSCFTSKKDNILMWSHYSEKHKGISLGFETDELKLMSKSSHTGSKVQLIPEEVNYSEHYPEVNIKFNSNNNLNSESFKYIFLTKANVWSYENEYRYISFELGKHTFNKNALKEVIFGVNVIPDKKTEIIDLIKSSGYKNIKFYECKLNSISYSLDTELLNT</sequence>
<dbReference type="InterPro" id="IPR021352">
    <property type="entry name" value="DUF2971"/>
</dbReference>
<protein>
    <submittedName>
        <fullName evidence="1">DUF2971 domain-containing protein</fullName>
    </submittedName>
</protein>
<keyword evidence="2" id="KW-1185">Reference proteome</keyword>